<dbReference type="GO" id="GO:0050808">
    <property type="term" value="P:synapse organization"/>
    <property type="evidence" value="ECO:0007669"/>
    <property type="project" value="TreeGrafter"/>
</dbReference>
<name>A0A8S1CH01_9INSE</name>
<keyword evidence="3" id="KW-0732">Signal</keyword>
<dbReference type="PROSITE" id="PS50835">
    <property type="entry name" value="IG_LIKE"/>
    <property type="match status" value="3"/>
</dbReference>
<dbReference type="SUPFAM" id="SSF49265">
    <property type="entry name" value="Fibronectin type III"/>
    <property type="match status" value="1"/>
</dbReference>
<dbReference type="FunFam" id="2.60.40.10:FF:001268">
    <property type="entry name" value="Blast:Protein CEPU-1"/>
    <property type="match status" value="1"/>
</dbReference>
<dbReference type="Gene3D" id="2.60.40.10">
    <property type="entry name" value="Immunoglobulins"/>
    <property type="match status" value="4"/>
</dbReference>
<keyword evidence="2" id="KW-0393">Immunoglobulin domain</keyword>
<evidence type="ECO:0000313" key="6">
    <source>
        <dbReference type="Proteomes" id="UP000494165"/>
    </source>
</evidence>
<dbReference type="SUPFAM" id="SSF48726">
    <property type="entry name" value="Immunoglobulin"/>
    <property type="match status" value="3"/>
</dbReference>
<sequence length="489" mass="53738">MNLSAKQAVILLVGLLAVTGAVTGSPQPQRRELQPSSSREQPRFLSRGQTFREVIGETLVLPCDVQDLGSYVILWRRGTVVLTAGNLMITRDERFRLIDGFNLEIRNVRPQDAGDYVCSIGSAENKEQTHTLEILVPPVIRGQPAGGSVTARKGGSVTLECKASGNPVPTITWSKKGASVTGRENIVEGFSLTLEQVDRRQAGAYQCSANNGVGPPATFDITLNVLYPPEIEVERSWVHSGEGYEAQLVCIVHAEPPATVQWYHESILLDPTERRSIDTRGAKHILSIRGVRSENFGNYSCVADNSLGRAKKYMELSGRPSPATFLSEPFSRGRDFYNLSWEVTSWPPLEEARLLWRRVQMNDSLSIPGKWHDVILAPNPMTATVGFLGKAGRHKASYVIRPLQPGGAYEAVVQARNRFGWGEVSDLYKFYTRSASESLLEEVNDVMGDAGPHASTKGMSTATHNLPHRTAILAVLLPLLIVSCNFAYI</sequence>
<evidence type="ECO:0000256" key="1">
    <source>
        <dbReference type="ARBA" id="ARBA00022737"/>
    </source>
</evidence>
<organism evidence="5 6">
    <name type="scientific">Cloeon dipterum</name>
    <dbReference type="NCBI Taxonomy" id="197152"/>
    <lineage>
        <taxon>Eukaryota</taxon>
        <taxon>Metazoa</taxon>
        <taxon>Ecdysozoa</taxon>
        <taxon>Arthropoda</taxon>
        <taxon>Hexapoda</taxon>
        <taxon>Insecta</taxon>
        <taxon>Pterygota</taxon>
        <taxon>Palaeoptera</taxon>
        <taxon>Ephemeroptera</taxon>
        <taxon>Pisciforma</taxon>
        <taxon>Baetidae</taxon>
        <taxon>Cloeon</taxon>
    </lineage>
</organism>
<dbReference type="InterPro" id="IPR050958">
    <property type="entry name" value="Cell_Adh-Cytoskel_Orgn"/>
</dbReference>
<dbReference type="InterPro" id="IPR013783">
    <property type="entry name" value="Ig-like_fold"/>
</dbReference>
<comment type="caution">
    <text evidence="5">The sequence shown here is derived from an EMBL/GenBank/DDBJ whole genome shotgun (WGS) entry which is preliminary data.</text>
</comment>
<dbReference type="InterPro" id="IPR013098">
    <property type="entry name" value="Ig_I-set"/>
</dbReference>
<dbReference type="FunFam" id="2.60.40.10:FF:001233">
    <property type="entry name" value="Uncharacterized protein, isoform B"/>
    <property type="match status" value="1"/>
</dbReference>
<dbReference type="SMART" id="SM00409">
    <property type="entry name" value="IG"/>
    <property type="match status" value="3"/>
</dbReference>
<dbReference type="GO" id="GO:0007156">
    <property type="term" value="P:homophilic cell adhesion via plasma membrane adhesion molecules"/>
    <property type="evidence" value="ECO:0007669"/>
    <property type="project" value="TreeGrafter"/>
</dbReference>
<dbReference type="InterPro" id="IPR003599">
    <property type="entry name" value="Ig_sub"/>
</dbReference>
<evidence type="ECO:0000259" key="4">
    <source>
        <dbReference type="PROSITE" id="PS50835"/>
    </source>
</evidence>
<evidence type="ECO:0000256" key="2">
    <source>
        <dbReference type="ARBA" id="ARBA00023319"/>
    </source>
</evidence>
<dbReference type="FunFam" id="2.60.40.10:FF:000877">
    <property type="entry name" value="CLUMA_CG002357, isoform A"/>
    <property type="match status" value="1"/>
</dbReference>
<feature type="domain" description="Ig-like" evidence="4">
    <location>
        <begin position="138"/>
        <end position="222"/>
    </location>
</feature>
<reference evidence="5 6" key="1">
    <citation type="submission" date="2020-04" db="EMBL/GenBank/DDBJ databases">
        <authorList>
            <person name="Alioto T."/>
            <person name="Alioto T."/>
            <person name="Gomez Garrido J."/>
        </authorList>
    </citation>
    <scope>NUCLEOTIDE SEQUENCE [LARGE SCALE GENOMIC DNA]</scope>
</reference>
<evidence type="ECO:0000256" key="3">
    <source>
        <dbReference type="SAM" id="SignalP"/>
    </source>
</evidence>
<protein>
    <recommendedName>
        <fullName evidence="4">Ig-like domain-containing protein</fullName>
    </recommendedName>
</protein>
<feature type="signal peptide" evidence="3">
    <location>
        <begin position="1"/>
        <end position="24"/>
    </location>
</feature>
<dbReference type="AlphaFoldDB" id="A0A8S1CH01"/>
<dbReference type="GO" id="GO:0008046">
    <property type="term" value="F:axon guidance receptor activity"/>
    <property type="evidence" value="ECO:0007669"/>
    <property type="project" value="TreeGrafter"/>
</dbReference>
<dbReference type="GO" id="GO:0030424">
    <property type="term" value="C:axon"/>
    <property type="evidence" value="ECO:0007669"/>
    <property type="project" value="TreeGrafter"/>
</dbReference>
<feature type="domain" description="Ig-like" evidence="4">
    <location>
        <begin position="42"/>
        <end position="133"/>
    </location>
</feature>
<dbReference type="Pfam" id="PF13927">
    <property type="entry name" value="Ig_3"/>
    <property type="match status" value="2"/>
</dbReference>
<dbReference type="InterPro" id="IPR036116">
    <property type="entry name" value="FN3_sf"/>
</dbReference>
<dbReference type="EMBL" id="CADEPI010000040">
    <property type="protein sequence ID" value="CAB3368810.1"/>
    <property type="molecule type" value="Genomic_DNA"/>
</dbReference>
<keyword evidence="1" id="KW-0677">Repeat</keyword>
<dbReference type="Proteomes" id="UP000494165">
    <property type="component" value="Unassembled WGS sequence"/>
</dbReference>
<dbReference type="InterPro" id="IPR007110">
    <property type="entry name" value="Ig-like_dom"/>
</dbReference>
<dbReference type="Pfam" id="PF07679">
    <property type="entry name" value="I-set"/>
    <property type="match status" value="1"/>
</dbReference>
<dbReference type="InterPro" id="IPR036179">
    <property type="entry name" value="Ig-like_dom_sf"/>
</dbReference>
<proteinExistence type="predicted"/>
<dbReference type="GO" id="GO:0043025">
    <property type="term" value="C:neuronal cell body"/>
    <property type="evidence" value="ECO:0007669"/>
    <property type="project" value="TreeGrafter"/>
</dbReference>
<feature type="chain" id="PRO_5035838047" description="Ig-like domain-containing protein" evidence="3">
    <location>
        <begin position="25"/>
        <end position="489"/>
    </location>
</feature>
<evidence type="ECO:0000313" key="5">
    <source>
        <dbReference type="EMBL" id="CAB3368810.1"/>
    </source>
</evidence>
<dbReference type="InterPro" id="IPR003961">
    <property type="entry name" value="FN3_dom"/>
</dbReference>
<dbReference type="PANTHER" id="PTHR45080">
    <property type="entry name" value="CONTACTIN 5"/>
    <property type="match status" value="1"/>
</dbReference>
<dbReference type="GO" id="GO:0005886">
    <property type="term" value="C:plasma membrane"/>
    <property type="evidence" value="ECO:0007669"/>
    <property type="project" value="TreeGrafter"/>
</dbReference>
<dbReference type="CDD" id="cd00096">
    <property type="entry name" value="Ig"/>
    <property type="match status" value="2"/>
</dbReference>
<dbReference type="InterPro" id="IPR003598">
    <property type="entry name" value="Ig_sub2"/>
</dbReference>
<dbReference type="OrthoDB" id="6159398at2759"/>
<feature type="domain" description="Ig-like" evidence="4">
    <location>
        <begin position="229"/>
        <end position="317"/>
    </location>
</feature>
<dbReference type="PANTHER" id="PTHR45080:SF38">
    <property type="entry name" value="FI23916P1-RELATED"/>
    <property type="match status" value="1"/>
</dbReference>
<dbReference type="SMART" id="SM00408">
    <property type="entry name" value="IGc2"/>
    <property type="match status" value="3"/>
</dbReference>
<keyword evidence="6" id="KW-1185">Reference proteome</keyword>
<gene>
    <name evidence="5" type="ORF">CLODIP_2_CD02739</name>
</gene>
<dbReference type="CDD" id="cd00063">
    <property type="entry name" value="FN3"/>
    <property type="match status" value="1"/>
</dbReference>
<accession>A0A8S1CH01</accession>